<dbReference type="Gene3D" id="3.40.190.10">
    <property type="entry name" value="Periplasmic binding protein-like II"/>
    <property type="match status" value="1"/>
</dbReference>
<dbReference type="Gene3D" id="3.40.190.150">
    <property type="entry name" value="Bordetella uptake gene, domain 1"/>
    <property type="match status" value="1"/>
</dbReference>
<keyword evidence="3" id="KW-1185">Reference proteome</keyword>
<comment type="caution">
    <text evidence="2">The sequence shown here is derived from an EMBL/GenBank/DDBJ whole genome shotgun (WGS) entry which is preliminary data.</text>
</comment>
<dbReference type="RefSeq" id="WP_387413321.1">
    <property type="nucleotide sequence ID" value="NZ_CP191998.1"/>
</dbReference>
<sequence>MGLLPLVAGCGSRRPWTGGPISLFVPAQVATQGGPFARELKGLIERQRLAGPIEIRTRSGETGARALAGYVTRPASGELMVVGSALVDFAAVNGTGTLVERTSPLARFAGEWMVLVTAPHSRFRTFDDLAAALIRDPGRLRLAGRDTGGLDHVLYGLTAQGLGVDARRLNYAAFPDLSHMLAAVAEGSVVAGVGGRTELAAPIRSGQVRPLVVSSMERLDGVDAPTLKESGVRTHYANWSGLLGAGRLPERERERLLDLCRAVADQPGWAEACRANGWTPMYLDGADFRQWLGTEQRRAKTVLRELGFL</sequence>
<name>A0ABW6SSL5_9ACTN</name>
<dbReference type="Pfam" id="PF03401">
    <property type="entry name" value="TctC"/>
    <property type="match status" value="1"/>
</dbReference>
<evidence type="ECO:0000256" key="1">
    <source>
        <dbReference type="ARBA" id="ARBA00006987"/>
    </source>
</evidence>
<accession>A0ABW6SSL5</accession>
<dbReference type="Proteomes" id="UP001602013">
    <property type="component" value="Unassembled WGS sequence"/>
</dbReference>
<dbReference type="InterPro" id="IPR005064">
    <property type="entry name" value="BUG"/>
</dbReference>
<dbReference type="EMBL" id="JBIASD010000013">
    <property type="protein sequence ID" value="MFF3667985.1"/>
    <property type="molecule type" value="Genomic_DNA"/>
</dbReference>
<proteinExistence type="inferred from homology"/>
<evidence type="ECO:0000313" key="3">
    <source>
        <dbReference type="Proteomes" id="UP001602013"/>
    </source>
</evidence>
<dbReference type="PANTHER" id="PTHR42928">
    <property type="entry name" value="TRICARBOXYLATE-BINDING PROTEIN"/>
    <property type="match status" value="1"/>
</dbReference>
<gene>
    <name evidence="2" type="ORF">ACFYXI_20565</name>
</gene>
<dbReference type="InterPro" id="IPR042100">
    <property type="entry name" value="Bug_dom1"/>
</dbReference>
<evidence type="ECO:0000313" key="2">
    <source>
        <dbReference type="EMBL" id="MFF3667985.1"/>
    </source>
</evidence>
<reference evidence="2 3" key="1">
    <citation type="submission" date="2024-10" db="EMBL/GenBank/DDBJ databases">
        <title>The Natural Products Discovery Center: Release of the First 8490 Sequenced Strains for Exploring Actinobacteria Biosynthetic Diversity.</title>
        <authorList>
            <person name="Kalkreuter E."/>
            <person name="Kautsar S.A."/>
            <person name="Yang D."/>
            <person name="Bader C.D."/>
            <person name="Teijaro C.N."/>
            <person name="Fluegel L."/>
            <person name="Davis C.M."/>
            <person name="Simpson J.R."/>
            <person name="Lauterbach L."/>
            <person name="Steele A.D."/>
            <person name="Gui C."/>
            <person name="Meng S."/>
            <person name="Li G."/>
            <person name="Viehrig K."/>
            <person name="Ye F."/>
            <person name="Su P."/>
            <person name="Kiefer A.F."/>
            <person name="Nichols A."/>
            <person name="Cepeda A.J."/>
            <person name="Yan W."/>
            <person name="Fan B."/>
            <person name="Jiang Y."/>
            <person name="Adhikari A."/>
            <person name="Zheng C.-J."/>
            <person name="Schuster L."/>
            <person name="Cowan T.M."/>
            <person name="Smanski M.J."/>
            <person name="Chevrette M.G."/>
            <person name="De Carvalho L.P.S."/>
            <person name="Shen B."/>
        </authorList>
    </citation>
    <scope>NUCLEOTIDE SEQUENCE [LARGE SCALE GENOMIC DNA]</scope>
    <source>
        <strain evidence="2 3">NPDC002173</strain>
    </source>
</reference>
<comment type="similarity">
    <text evidence="1">Belongs to the UPF0065 (bug) family.</text>
</comment>
<organism evidence="2 3">
    <name type="scientific">Microtetraspora malaysiensis</name>
    <dbReference type="NCBI Taxonomy" id="161358"/>
    <lineage>
        <taxon>Bacteria</taxon>
        <taxon>Bacillati</taxon>
        <taxon>Actinomycetota</taxon>
        <taxon>Actinomycetes</taxon>
        <taxon>Streptosporangiales</taxon>
        <taxon>Streptosporangiaceae</taxon>
        <taxon>Microtetraspora</taxon>
    </lineage>
</organism>
<protein>
    <submittedName>
        <fullName evidence="2">Bug family tripartite tricarboxylate transporter substrate binding protein</fullName>
    </submittedName>
</protein>
<dbReference type="PANTHER" id="PTHR42928:SF3">
    <property type="entry name" value="UPF0065 PROTEIN YFLP"/>
    <property type="match status" value="1"/>
</dbReference>